<reference evidence="1" key="1">
    <citation type="submission" date="2023-02" db="EMBL/GenBank/DDBJ databases">
        <title>Genome of toxic invasive species Heracleum sosnowskyi carries increased number of genes despite the absence of recent whole-genome duplications.</title>
        <authorList>
            <person name="Schelkunov M."/>
            <person name="Shtratnikova V."/>
            <person name="Makarenko M."/>
            <person name="Klepikova A."/>
            <person name="Omelchenko D."/>
            <person name="Novikova G."/>
            <person name="Obukhova E."/>
            <person name="Bogdanov V."/>
            <person name="Penin A."/>
            <person name="Logacheva M."/>
        </authorList>
    </citation>
    <scope>NUCLEOTIDE SEQUENCE</scope>
    <source>
        <strain evidence="1">Hsosn_3</strain>
        <tissue evidence="1">Leaf</tissue>
    </source>
</reference>
<sequence length="154" mass="17649">MLSLRRNLGRLIVVGEAFSNSIYYTTPPTISRRFNGSYAFPTIFNFLHLAGGYTEYKHYHSEAETKGASDHTFVCSVTKGDTICLNHLLFTDKRDYLIKNNNQLVKAEQLEGKRDYVLSSNGDKVPIHTFEDKKERWVPGSFLTTFWEESHACS</sequence>
<comment type="caution">
    <text evidence="1">The sequence shown here is derived from an EMBL/GenBank/DDBJ whole genome shotgun (WGS) entry which is preliminary data.</text>
</comment>
<reference evidence="1" key="2">
    <citation type="submission" date="2023-05" db="EMBL/GenBank/DDBJ databases">
        <authorList>
            <person name="Schelkunov M.I."/>
        </authorList>
    </citation>
    <scope>NUCLEOTIDE SEQUENCE</scope>
    <source>
        <strain evidence="1">Hsosn_3</strain>
        <tissue evidence="1">Leaf</tissue>
    </source>
</reference>
<proteinExistence type="predicted"/>
<name>A0AAD8GVZ0_9APIA</name>
<dbReference type="EMBL" id="JAUIZM010000011">
    <property type="protein sequence ID" value="KAK1355539.1"/>
    <property type="molecule type" value="Genomic_DNA"/>
</dbReference>
<evidence type="ECO:0000313" key="1">
    <source>
        <dbReference type="EMBL" id="KAK1355539.1"/>
    </source>
</evidence>
<gene>
    <name evidence="1" type="ORF">POM88_048795</name>
</gene>
<organism evidence="1 2">
    <name type="scientific">Heracleum sosnowskyi</name>
    <dbReference type="NCBI Taxonomy" id="360622"/>
    <lineage>
        <taxon>Eukaryota</taxon>
        <taxon>Viridiplantae</taxon>
        <taxon>Streptophyta</taxon>
        <taxon>Embryophyta</taxon>
        <taxon>Tracheophyta</taxon>
        <taxon>Spermatophyta</taxon>
        <taxon>Magnoliopsida</taxon>
        <taxon>eudicotyledons</taxon>
        <taxon>Gunneridae</taxon>
        <taxon>Pentapetalae</taxon>
        <taxon>asterids</taxon>
        <taxon>campanulids</taxon>
        <taxon>Apiales</taxon>
        <taxon>Apiaceae</taxon>
        <taxon>Apioideae</taxon>
        <taxon>apioid superclade</taxon>
        <taxon>Tordylieae</taxon>
        <taxon>Tordyliinae</taxon>
        <taxon>Heracleum</taxon>
    </lineage>
</organism>
<dbReference type="AlphaFoldDB" id="A0AAD8GVZ0"/>
<accession>A0AAD8GVZ0</accession>
<keyword evidence="2" id="KW-1185">Reference proteome</keyword>
<dbReference type="Proteomes" id="UP001237642">
    <property type="component" value="Unassembled WGS sequence"/>
</dbReference>
<evidence type="ECO:0000313" key="2">
    <source>
        <dbReference type="Proteomes" id="UP001237642"/>
    </source>
</evidence>
<protein>
    <submittedName>
        <fullName evidence="1">Uncharacterized protein</fullName>
    </submittedName>
</protein>